<evidence type="ECO:0000256" key="2">
    <source>
        <dbReference type="PROSITE-ProRule" id="PRU00192"/>
    </source>
</evidence>
<feature type="compositionally biased region" description="Low complexity" evidence="3">
    <location>
        <begin position="763"/>
        <end position="780"/>
    </location>
</feature>
<dbReference type="AlphaFoldDB" id="A0A3D8RT95"/>
<dbReference type="Pfam" id="PF14604">
    <property type="entry name" value="SH3_9"/>
    <property type="match status" value="1"/>
</dbReference>
<dbReference type="Gene3D" id="2.30.30.40">
    <property type="entry name" value="SH3 Domains"/>
    <property type="match status" value="1"/>
</dbReference>
<dbReference type="OrthoDB" id="5243589at2759"/>
<evidence type="ECO:0000259" key="4">
    <source>
        <dbReference type="PROSITE" id="PS50002"/>
    </source>
</evidence>
<dbReference type="STRING" id="1849047.A0A3D8RT95"/>
<gene>
    <name evidence="5" type="ORF">BP6252_05241</name>
</gene>
<feature type="region of interest" description="Disordered" evidence="3">
    <location>
        <begin position="615"/>
        <end position="635"/>
    </location>
</feature>
<comment type="caution">
    <text evidence="5">The sequence shown here is derived from an EMBL/GenBank/DDBJ whole genome shotgun (WGS) entry which is preliminary data.</text>
</comment>
<organism evidence="5 6">
    <name type="scientific">Coleophoma cylindrospora</name>
    <dbReference type="NCBI Taxonomy" id="1849047"/>
    <lineage>
        <taxon>Eukaryota</taxon>
        <taxon>Fungi</taxon>
        <taxon>Dikarya</taxon>
        <taxon>Ascomycota</taxon>
        <taxon>Pezizomycotina</taxon>
        <taxon>Leotiomycetes</taxon>
        <taxon>Helotiales</taxon>
        <taxon>Dermateaceae</taxon>
        <taxon>Coleophoma</taxon>
    </lineage>
</organism>
<dbReference type="SUPFAM" id="SSF50044">
    <property type="entry name" value="SH3-domain"/>
    <property type="match status" value="1"/>
</dbReference>
<feature type="compositionally biased region" description="Polar residues" evidence="3">
    <location>
        <begin position="198"/>
        <end position="217"/>
    </location>
</feature>
<protein>
    <recommendedName>
        <fullName evidence="4">SH3 domain-containing protein</fullName>
    </recommendedName>
</protein>
<name>A0A3D8RT95_9HELO</name>
<feature type="region of interest" description="Disordered" evidence="3">
    <location>
        <begin position="269"/>
        <end position="344"/>
    </location>
</feature>
<feature type="compositionally biased region" description="Polar residues" evidence="3">
    <location>
        <begin position="289"/>
        <end position="328"/>
    </location>
</feature>
<dbReference type="Proteomes" id="UP000256645">
    <property type="component" value="Unassembled WGS sequence"/>
</dbReference>
<dbReference type="PROSITE" id="PS50002">
    <property type="entry name" value="SH3"/>
    <property type="match status" value="1"/>
</dbReference>
<evidence type="ECO:0000313" key="5">
    <source>
        <dbReference type="EMBL" id="RDW77188.1"/>
    </source>
</evidence>
<proteinExistence type="predicted"/>
<reference evidence="5 6" key="1">
    <citation type="journal article" date="2018" name="IMA Fungus">
        <title>IMA Genome-F 9: Draft genome sequence of Annulohypoxylon stygium, Aspergillus mulundensis, Berkeleyomyces basicola (syn. Thielaviopsis basicola), Ceratocystis smalleyi, two Cercospora beticola strains, Coleophoma cylindrospora, Fusarium fracticaudum, Phialophora cf. hyalina, and Morchella septimelata.</title>
        <authorList>
            <person name="Wingfield B.D."/>
            <person name="Bills G.F."/>
            <person name="Dong Y."/>
            <person name="Huang W."/>
            <person name="Nel W.J."/>
            <person name="Swalarsk-Parry B.S."/>
            <person name="Vaghefi N."/>
            <person name="Wilken P.M."/>
            <person name="An Z."/>
            <person name="de Beer Z.W."/>
            <person name="De Vos L."/>
            <person name="Chen L."/>
            <person name="Duong T.A."/>
            <person name="Gao Y."/>
            <person name="Hammerbacher A."/>
            <person name="Kikkert J.R."/>
            <person name="Li Y."/>
            <person name="Li H."/>
            <person name="Li K."/>
            <person name="Li Q."/>
            <person name="Liu X."/>
            <person name="Ma X."/>
            <person name="Naidoo K."/>
            <person name="Pethybridge S.J."/>
            <person name="Sun J."/>
            <person name="Steenkamp E.T."/>
            <person name="van der Nest M.A."/>
            <person name="van Wyk S."/>
            <person name="Wingfield M.J."/>
            <person name="Xiong C."/>
            <person name="Yue Q."/>
            <person name="Zhang X."/>
        </authorList>
    </citation>
    <scope>NUCLEOTIDE SEQUENCE [LARGE SCALE GENOMIC DNA]</scope>
    <source>
        <strain evidence="5 6">BP6252</strain>
    </source>
</reference>
<dbReference type="InterPro" id="IPR001452">
    <property type="entry name" value="SH3_domain"/>
</dbReference>
<feature type="region of interest" description="Disordered" evidence="3">
    <location>
        <begin position="763"/>
        <end position="831"/>
    </location>
</feature>
<keyword evidence="6" id="KW-1185">Reference proteome</keyword>
<dbReference type="InterPro" id="IPR036028">
    <property type="entry name" value="SH3-like_dom_sf"/>
</dbReference>
<dbReference type="EMBL" id="PDLM01000005">
    <property type="protein sequence ID" value="RDW77188.1"/>
    <property type="molecule type" value="Genomic_DNA"/>
</dbReference>
<feature type="compositionally biased region" description="Basic and acidic residues" evidence="3">
    <location>
        <begin position="331"/>
        <end position="340"/>
    </location>
</feature>
<evidence type="ECO:0000256" key="3">
    <source>
        <dbReference type="SAM" id="MobiDB-lite"/>
    </source>
</evidence>
<feature type="compositionally biased region" description="Polar residues" evidence="3">
    <location>
        <begin position="269"/>
        <end position="280"/>
    </location>
</feature>
<evidence type="ECO:0000313" key="6">
    <source>
        <dbReference type="Proteomes" id="UP000256645"/>
    </source>
</evidence>
<feature type="region of interest" description="Disordered" evidence="3">
    <location>
        <begin position="198"/>
        <end position="218"/>
    </location>
</feature>
<evidence type="ECO:0000256" key="1">
    <source>
        <dbReference type="ARBA" id="ARBA00022443"/>
    </source>
</evidence>
<accession>A0A3D8RT95</accession>
<dbReference type="SMART" id="SM00326">
    <property type="entry name" value="SH3"/>
    <property type="match status" value="2"/>
</dbReference>
<feature type="region of interest" description="Disordered" evidence="3">
    <location>
        <begin position="163"/>
        <end position="185"/>
    </location>
</feature>
<keyword evidence="1 2" id="KW-0728">SH3 domain</keyword>
<feature type="domain" description="SH3" evidence="4">
    <location>
        <begin position="693"/>
        <end position="758"/>
    </location>
</feature>
<sequence>MADDVIAPVKSILKTFDNGIKLAKRVSRAAGDAPSAKALEISESTKTLQKALEKDTKAVNEAYSRGVAAFGDSYTKLLTEDKVYQTRLKDVRIELIERINDCPDFEDEPESFESRYFVEIQSQSQICSSACITIFSDLQSQLEHIINQKVESSDRAQLSSIRGISPSESMPPPTVRNATPPTQLLEPVKPRSAWDLESTPTINTNATSPALSPTQVLSGDVSPLDAPLPPFIPSEIVNHRLSANDEWLERRRQSRLLWMDQKRHSSIGSISENQYAGSSPISPPLGPMTMTSSPVEPSRLSGNSFSAAMARNPSQASHDTRSSRTSSLLHDIPERPRHDSTNSQESLFGLRASLPLSPPLSEHHRSGPDWGPIATTLHVPGFGRGVEDGLEVARLDDDRSGLILANEDEVENQNGGAVQPTPPTPTTSIRSNEYAMRHDASFYRFGGFCDGARAILRGDAGFKIVKRPSGHYSATISARCIKCSYEVGYKDVEKDEKMERAGIYGNCGIRWRQRFITKCHLKTNSVDDPVYACIFCVEENKTVEEHDATIFFSVTSFFRHLATHQRPLPTVRGVTVVYGAQPPTMLDFDLHFPSSVPTKSEFCLAEIGQKVASRPSAYASTTHHPKNKHSTSLDPEGNPALHFASGARIVGITFPSRFKGEWCTGYHDGQKGSFPASAIMVEIPSEPVLMSPQSQLIATAKWDFKPKDAKEGGWLKLSKGERVTNIGYSFQDQWCWSGQSSKGKWGLFPASFVENLREATGVPNFSTSPSSLRSRMSNFSAPLRRPTSSRVERSASIRSNGSGGSMIAGVTRPSPQPGLEIAPTGSGWRGH</sequence>